<reference evidence="2 4" key="1">
    <citation type="submission" date="2017-11" db="EMBL/GenBank/DDBJ databases">
        <title>De novo assembly and phasing of dikaryotic genomes from two isolates of Puccinia coronata f. sp. avenae, the causal agent of oat crown rust.</title>
        <authorList>
            <person name="Miller M.E."/>
            <person name="Zhang Y."/>
            <person name="Omidvar V."/>
            <person name="Sperschneider J."/>
            <person name="Schwessinger B."/>
            <person name="Raley C."/>
            <person name="Palmer J.M."/>
            <person name="Garnica D."/>
            <person name="Upadhyaya N."/>
            <person name="Rathjen J."/>
            <person name="Taylor J.M."/>
            <person name="Park R.F."/>
            <person name="Dodds P.N."/>
            <person name="Hirsch C.D."/>
            <person name="Kianian S.F."/>
            <person name="Figueroa M."/>
        </authorList>
    </citation>
    <scope>NUCLEOTIDE SEQUENCE [LARGE SCALE GENOMIC DNA]</scope>
    <source>
        <strain evidence="2">12SD80</strain>
    </source>
</reference>
<name>A0A2N5RZN9_9BASI</name>
<comment type="caution">
    <text evidence="2">The sequence shown here is derived from an EMBL/GenBank/DDBJ whole genome shotgun (WGS) entry which is preliminary data.</text>
</comment>
<evidence type="ECO:0000313" key="2">
    <source>
        <dbReference type="EMBL" id="PLW06460.1"/>
    </source>
</evidence>
<dbReference type="Proteomes" id="UP000235392">
    <property type="component" value="Unassembled WGS sequence"/>
</dbReference>
<accession>A0A2N5RZN9</accession>
<proteinExistence type="predicted"/>
<evidence type="ECO:0000256" key="1">
    <source>
        <dbReference type="SAM" id="MobiDB-lite"/>
    </source>
</evidence>
<dbReference type="EMBL" id="PGCI01001218">
    <property type="protein sequence ID" value="PLW06460.1"/>
    <property type="molecule type" value="Genomic_DNA"/>
</dbReference>
<dbReference type="EMBL" id="PGCI01000138">
    <property type="protein sequence ID" value="PLW37739.1"/>
    <property type="molecule type" value="Genomic_DNA"/>
</dbReference>
<feature type="compositionally biased region" description="Polar residues" evidence="1">
    <location>
        <begin position="135"/>
        <end position="149"/>
    </location>
</feature>
<sequence>MLVISCRYIKVSPLLRPIHLNLSYTIQSLDPLCERPRPHLFSFPEHSHVLSPLVPLLALNLTVSSRKKVRDGHFAPALGIRYPLAGIRSGRRIPASGCGCLRFWENPAGIRILVAHIRFLSWYQRGQLVGRQPGPTVSAQTVSRDQQSGLEDCQLRPTVPAGRLSAKTDGQLGPSVSAGRLSAGTDGEPAPTVSRQRLPQLTDCQLGLTVSADRLSAGTDGLS</sequence>
<protein>
    <submittedName>
        <fullName evidence="2">Uncharacterized protein</fullName>
    </submittedName>
</protein>
<evidence type="ECO:0000313" key="4">
    <source>
        <dbReference type="Proteomes" id="UP000235392"/>
    </source>
</evidence>
<evidence type="ECO:0000313" key="3">
    <source>
        <dbReference type="EMBL" id="PLW37739.1"/>
    </source>
</evidence>
<dbReference type="AlphaFoldDB" id="A0A2N5RZN9"/>
<feature type="region of interest" description="Disordered" evidence="1">
    <location>
        <begin position="131"/>
        <end position="198"/>
    </location>
</feature>
<organism evidence="2 4">
    <name type="scientific">Puccinia coronata f. sp. avenae</name>
    <dbReference type="NCBI Taxonomy" id="200324"/>
    <lineage>
        <taxon>Eukaryota</taxon>
        <taxon>Fungi</taxon>
        <taxon>Dikarya</taxon>
        <taxon>Basidiomycota</taxon>
        <taxon>Pucciniomycotina</taxon>
        <taxon>Pucciniomycetes</taxon>
        <taxon>Pucciniales</taxon>
        <taxon>Pucciniaceae</taxon>
        <taxon>Puccinia</taxon>
    </lineage>
</organism>
<gene>
    <name evidence="3" type="ORF">PCASD_11285</name>
    <name evidence="2" type="ORF">PCASD_24668</name>
</gene>